<dbReference type="InterPro" id="IPR029069">
    <property type="entry name" value="HotDog_dom_sf"/>
</dbReference>
<feature type="domain" description="FAS1-like dehydratase" evidence="1">
    <location>
        <begin position="27"/>
        <end position="132"/>
    </location>
</feature>
<keyword evidence="3" id="KW-1185">Reference proteome</keyword>
<protein>
    <submittedName>
        <fullName evidence="2">3-methylfumaryl-CoA hydratase</fullName>
    </submittedName>
</protein>
<accession>A0A239MR99</accession>
<dbReference type="PANTHER" id="PTHR28152">
    <property type="entry name" value="HYDROXYACYL-THIOESTER DEHYDRATASE TYPE 2, MITOCHONDRIAL"/>
    <property type="match status" value="1"/>
</dbReference>
<name>A0A239MR99_9NOCA</name>
<evidence type="ECO:0000313" key="2">
    <source>
        <dbReference type="EMBL" id="SNT45000.1"/>
    </source>
</evidence>
<dbReference type="AlphaFoldDB" id="A0A239MR99"/>
<dbReference type="Proteomes" id="UP000198327">
    <property type="component" value="Unassembled WGS sequence"/>
</dbReference>
<dbReference type="RefSeq" id="WP_089251513.1">
    <property type="nucleotide sequence ID" value="NZ_FZOW01000021.1"/>
</dbReference>
<dbReference type="InterPro" id="IPR039569">
    <property type="entry name" value="FAS1-like_DH_region"/>
</dbReference>
<evidence type="ECO:0000259" key="1">
    <source>
        <dbReference type="Pfam" id="PF13452"/>
    </source>
</evidence>
<dbReference type="SUPFAM" id="SSF54637">
    <property type="entry name" value="Thioesterase/thiol ester dehydrase-isomerase"/>
    <property type="match status" value="2"/>
</dbReference>
<sequence length="269" mass="29220">MSFDDWIGRTETGTDTFTTAHNARLAAIGDHPRIPWSDLAPLGHWTGFTPTTPQSNIDTDGHPRRGEFMPPVDLPQRMWAGGSVHFHGPIPLGAPVRRVSTIADVTVKDGSTGRLVFVEAGHELTVDGTTVLSEVQNIVYKDGSSPTAGVEGRAEPDFSRTLTPDAVLLFRYSAATFNAHRIHYDRDYATGVEGYPDIVVQGPLTATLLLDAASRYRRVPFAAFRFRGRAPMFGGKAMSLNVFDRDGGLSMEAVDESGRLGMTAEVDFA</sequence>
<organism evidence="2 3">
    <name type="scientific">Rhodococcoides kyotonense</name>
    <dbReference type="NCBI Taxonomy" id="398843"/>
    <lineage>
        <taxon>Bacteria</taxon>
        <taxon>Bacillati</taxon>
        <taxon>Actinomycetota</taxon>
        <taxon>Actinomycetes</taxon>
        <taxon>Mycobacteriales</taxon>
        <taxon>Nocardiaceae</taxon>
        <taxon>Rhodococcoides</taxon>
    </lineage>
</organism>
<proteinExistence type="predicted"/>
<dbReference type="Gene3D" id="3.10.129.10">
    <property type="entry name" value="Hotdog Thioesterase"/>
    <property type="match status" value="1"/>
</dbReference>
<dbReference type="GO" id="GO:0019171">
    <property type="term" value="F:(3R)-hydroxyacyl-[acyl-carrier-protein] dehydratase activity"/>
    <property type="evidence" value="ECO:0007669"/>
    <property type="project" value="TreeGrafter"/>
</dbReference>
<dbReference type="EMBL" id="FZOW01000021">
    <property type="protein sequence ID" value="SNT45000.1"/>
    <property type="molecule type" value="Genomic_DNA"/>
</dbReference>
<gene>
    <name evidence="2" type="ORF">SAMN05421642_12112</name>
</gene>
<dbReference type="PANTHER" id="PTHR28152:SF1">
    <property type="entry name" value="HYDROXYACYL-THIOESTER DEHYDRATASE TYPE 2, MITOCHONDRIAL"/>
    <property type="match status" value="1"/>
</dbReference>
<dbReference type="Pfam" id="PF13452">
    <property type="entry name" value="FAS1_DH_region"/>
    <property type="match status" value="1"/>
</dbReference>
<dbReference type="OrthoDB" id="7183822at2"/>
<evidence type="ECO:0000313" key="3">
    <source>
        <dbReference type="Proteomes" id="UP000198327"/>
    </source>
</evidence>
<dbReference type="InterPro" id="IPR052741">
    <property type="entry name" value="Mitochondrial_HTD2"/>
</dbReference>
<reference evidence="3" key="1">
    <citation type="submission" date="2017-06" db="EMBL/GenBank/DDBJ databases">
        <authorList>
            <person name="Varghese N."/>
            <person name="Submissions S."/>
        </authorList>
    </citation>
    <scope>NUCLEOTIDE SEQUENCE [LARGE SCALE GENOMIC DNA]</scope>
    <source>
        <strain evidence="3">JCM 23211</strain>
    </source>
</reference>